<protein>
    <recommendedName>
        <fullName evidence="1">Halobacterial output domain-containing protein</fullName>
    </recommendedName>
</protein>
<organism evidence="2">
    <name type="scientific">Haloferax sp. CBA1149</name>
    <dbReference type="NCBI Taxonomy" id="2650753"/>
    <lineage>
        <taxon>Archaea</taxon>
        <taxon>Methanobacteriati</taxon>
        <taxon>Methanobacteriota</taxon>
        <taxon>Stenosarchaea group</taxon>
        <taxon>Halobacteria</taxon>
        <taxon>Halobacteriales</taxon>
        <taxon>Haloferacaceae</taxon>
        <taxon>Haloferax</taxon>
    </lineage>
</organism>
<gene>
    <name evidence="2" type="ORF">Hfx1149_14735</name>
</gene>
<comment type="caution">
    <text evidence="2">The sequence shown here is derived from an EMBL/GenBank/DDBJ whole genome shotgun (WGS) entry which is preliminary data.</text>
</comment>
<evidence type="ECO:0000313" key="2">
    <source>
        <dbReference type="EMBL" id="KAB1185316.1"/>
    </source>
</evidence>
<accession>A0A643JWG9</accession>
<name>A0A643JWG9_9EURY</name>
<dbReference type="RefSeq" id="WP_151139488.1">
    <property type="nucleotide sequence ID" value="NZ_VZUS01000004.1"/>
</dbReference>
<proteinExistence type="predicted"/>
<dbReference type="Pfam" id="PF18545">
    <property type="entry name" value="HalOD1"/>
    <property type="match status" value="1"/>
</dbReference>
<sequence length="74" mass="8158">MSDHSVSEAVLAAIAEAEGVDVKALDTPLYESISPEALDKLFRNSPVEVTFRYMGYIVTVTPEQEVELVSIDDR</sequence>
<evidence type="ECO:0000259" key="1">
    <source>
        <dbReference type="Pfam" id="PF18545"/>
    </source>
</evidence>
<dbReference type="EMBL" id="VZUS01000004">
    <property type="protein sequence ID" value="KAB1185316.1"/>
    <property type="molecule type" value="Genomic_DNA"/>
</dbReference>
<feature type="domain" description="Halobacterial output" evidence="1">
    <location>
        <begin position="3"/>
        <end position="67"/>
    </location>
</feature>
<reference evidence="2" key="1">
    <citation type="submission" date="2019-09" db="EMBL/GenBank/DDBJ databases">
        <title>Genomic analysis of Haloferax sp. CBA1149.</title>
        <authorList>
            <person name="Roh S.W."/>
        </authorList>
    </citation>
    <scope>NUCLEOTIDE SEQUENCE</scope>
    <source>
        <strain evidence="2">CBA1149</strain>
    </source>
</reference>
<dbReference type="AlphaFoldDB" id="A0A643JWG9"/>
<dbReference type="InterPro" id="IPR040624">
    <property type="entry name" value="HalOD1"/>
</dbReference>